<dbReference type="Pfam" id="PF04199">
    <property type="entry name" value="Cyclase"/>
    <property type="match status" value="1"/>
</dbReference>
<dbReference type="NCBIfam" id="TIGR01409">
    <property type="entry name" value="TAT_signal_seq"/>
    <property type="match status" value="1"/>
</dbReference>
<dbReference type="RefSeq" id="WP_043135944.1">
    <property type="nucleotide sequence ID" value="NZ_JSUQ01000001.1"/>
</dbReference>
<protein>
    <submittedName>
        <fullName evidence="1">Cyclase family protein</fullName>
    </submittedName>
</protein>
<accession>A0A0B3S453</accession>
<dbReference type="PANTHER" id="PTHR31118">
    <property type="entry name" value="CYCLASE-LIKE PROTEIN 2"/>
    <property type="match status" value="1"/>
</dbReference>
<comment type="caution">
    <text evidence="1">The sequence shown here is derived from an EMBL/GenBank/DDBJ whole genome shotgun (WGS) entry which is preliminary data.</text>
</comment>
<dbReference type="OrthoDB" id="9777007at2"/>
<name>A0A0B3S453_9RHOB</name>
<dbReference type="InterPro" id="IPR007325">
    <property type="entry name" value="KFase/CYL"/>
</dbReference>
<dbReference type="Proteomes" id="UP000030960">
    <property type="component" value="Unassembled WGS sequence"/>
</dbReference>
<dbReference type="PANTHER" id="PTHR31118:SF12">
    <property type="entry name" value="CYCLASE-LIKE PROTEIN 2"/>
    <property type="match status" value="1"/>
</dbReference>
<proteinExistence type="predicted"/>
<evidence type="ECO:0000313" key="2">
    <source>
        <dbReference type="Proteomes" id="UP000030960"/>
    </source>
</evidence>
<dbReference type="InterPro" id="IPR006311">
    <property type="entry name" value="TAT_signal"/>
</dbReference>
<dbReference type="GO" id="GO:0019441">
    <property type="term" value="P:L-tryptophan catabolic process to kynurenine"/>
    <property type="evidence" value="ECO:0007669"/>
    <property type="project" value="InterPro"/>
</dbReference>
<dbReference type="PATRIC" id="fig|1515334.3.peg.66"/>
<dbReference type="Gene3D" id="3.50.30.50">
    <property type="entry name" value="Putative cyclase"/>
    <property type="match status" value="1"/>
</dbReference>
<dbReference type="GO" id="GO:0004061">
    <property type="term" value="F:arylformamidase activity"/>
    <property type="evidence" value="ECO:0007669"/>
    <property type="project" value="InterPro"/>
</dbReference>
<dbReference type="PROSITE" id="PS51318">
    <property type="entry name" value="TAT"/>
    <property type="match status" value="1"/>
</dbReference>
<gene>
    <name evidence="1" type="ORF">OA50_00066</name>
</gene>
<dbReference type="EMBL" id="JSUQ01000001">
    <property type="protein sequence ID" value="KHQ55032.1"/>
    <property type="molecule type" value="Genomic_DNA"/>
</dbReference>
<dbReference type="SUPFAM" id="SSF102198">
    <property type="entry name" value="Putative cyclase"/>
    <property type="match status" value="1"/>
</dbReference>
<sequence length="273" mass="28536">MCDICVMKSVKDRMLSRRSFFRAGAVAGAGAVLGAGLPKPAMAASHGSGVVDMTHTYDESFPTYFGVPGISYDKGADFAKDGFNLYSLTVNEHTGTHVDAPLHFSADGHSVDEIPVDSLVCPLVKVDIAARAAEDADTMVTPDDLKAWIAAHGDIPEGACVAMDSGWTARLGTDGFRNADGDGVMHFPGFHVEAAQMLVEETGARAIATDTLSLDPGNSATFDAHYAWLPTNRYGIENIANLGNVPASGATLIVGAPKHARGTGGPARIFAMV</sequence>
<dbReference type="STRING" id="561184.SAMN05216376_10368"/>
<evidence type="ECO:0000313" key="1">
    <source>
        <dbReference type="EMBL" id="KHQ55032.1"/>
    </source>
</evidence>
<keyword evidence="2" id="KW-1185">Reference proteome</keyword>
<dbReference type="InterPro" id="IPR037175">
    <property type="entry name" value="KFase_sf"/>
</dbReference>
<dbReference type="InterPro" id="IPR019546">
    <property type="entry name" value="TAT_signal_bac_arc"/>
</dbReference>
<dbReference type="AlphaFoldDB" id="A0A0B3S453"/>
<reference evidence="1 2" key="1">
    <citation type="submission" date="2014-10" db="EMBL/GenBank/DDBJ databases">
        <title>Genome sequence of Ponticoccus sp. strain UMTAT08 isolated from clonal culture of toxic dinoflagellate Alexandrium tamiyavanichii.</title>
        <authorList>
            <person name="Gan H.Y."/>
            <person name="Muhd D.-D."/>
            <person name="Mohd Noor M.E."/>
            <person name="Yeong Y.S."/>
            <person name="Usup G."/>
        </authorList>
    </citation>
    <scope>NUCLEOTIDE SEQUENCE [LARGE SCALE GENOMIC DNA]</scope>
    <source>
        <strain evidence="1 2">UMTAT08</strain>
    </source>
</reference>
<organism evidence="1 2">
    <name type="scientific">Mameliella alba</name>
    <dbReference type="NCBI Taxonomy" id="561184"/>
    <lineage>
        <taxon>Bacteria</taxon>
        <taxon>Pseudomonadati</taxon>
        <taxon>Pseudomonadota</taxon>
        <taxon>Alphaproteobacteria</taxon>
        <taxon>Rhodobacterales</taxon>
        <taxon>Roseobacteraceae</taxon>
        <taxon>Mameliella</taxon>
    </lineage>
</organism>